<proteinExistence type="predicted"/>
<feature type="region of interest" description="Disordered" evidence="1">
    <location>
        <begin position="211"/>
        <end position="232"/>
    </location>
</feature>
<dbReference type="OrthoDB" id="438807at2759"/>
<comment type="caution">
    <text evidence="2">The sequence shown here is derived from an EMBL/GenBank/DDBJ whole genome shotgun (WGS) entry which is preliminary data.</text>
</comment>
<accession>A0A1Q9EFW8</accession>
<organism evidence="2 3">
    <name type="scientific">Symbiodinium microadriaticum</name>
    <name type="common">Dinoflagellate</name>
    <name type="synonym">Zooxanthella microadriatica</name>
    <dbReference type="NCBI Taxonomy" id="2951"/>
    <lineage>
        <taxon>Eukaryota</taxon>
        <taxon>Sar</taxon>
        <taxon>Alveolata</taxon>
        <taxon>Dinophyceae</taxon>
        <taxon>Suessiales</taxon>
        <taxon>Symbiodiniaceae</taxon>
        <taxon>Symbiodinium</taxon>
    </lineage>
</organism>
<gene>
    <name evidence="2" type="ORF">AK812_SmicGene10359</name>
</gene>
<dbReference type="EMBL" id="LSRX01000162">
    <property type="protein sequence ID" value="OLQ06332.1"/>
    <property type="molecule type" value="Genomic_DNA"/>
</dbReference>
<keyword evidence="3" id="KW-1185">Reference proteome</keyword>
<evidence type="ECO:0000313" key="3">
    <source>
        <dbReference type="Proteomes" id="UP000186817"/>
    </source>
</evidence>
<sequence>MLQACLTAWRDWLQIHQDTTRWQAPADPDLLPHAKLARIVRQLYPCKVPAAQKNWAAFYNVLLNRALNDRGSSVELHHQVPVICCVHRAAGARNSTFSYYVACEKVRSSRRLVECSLSNNGGDDNKWVHVRKPLTFRNSIDVIASLYCNVTDASGMVQTCIVPVHRSTASMCDLSLVGTYGVQAPVPMTTLKPPSKKLQKKLWKAELQHHDSNKAAAGAENEDESADEDHETLDVKPEVCGDSQVMEGMHLLMEEAAAFADADSDDDDDGCQLGIVIDDSYAELETTNSDATSISHDDFVKMIKPVSNIGNRVVLLYFPAMDADNVHFGQAKEATEQMVLRELHEHVCAGPMPLGAVNITNLPIREFSSPAQLMTHFLDVCHNVAKTDLDIKPLRKMSLVPWYTLMGCVVPLDVTCVIGEFMDGSAEDEDVFVGPVPCAPTLQARPEVEKKAQLSGPGSVNWISMFEQTAPDREGARNFKSIPEGPSTQIVRKALGRVGEDADLAGVVAGLARTL</sequence>
<dbReference type="Proteomes" id="UP000186817">
    <property type="component" value="Unassembled WGS sequence"/>
</dbReference>
<dbReference type="AlphaFoldDB" id="A0A1Q9EFW8"/>
<reference evidence="2 3" key="1">
    <citation type="submission" date="2016-02" db="EMBL/GenBank/DDBJ databases">
        <title>Genome analysis of coral dinoflagellate symbionts highlights evolutionary adaptations to a symbiotic lifestyle.</title>
        <authorList>
            <person name="Aranda M."/>
            <person name="Li Y."/>
            <person name="Liew Y.J."/>
            <person name="Baumgarten S."/>
            <person name="Simakov O."/>
            <person name="Wilson M."/>
            <person name="Piel J."/>
            <person name="Ashoor H."/>
            <person name="Bougouffa S."/>
            <person name="Bajic V.B."/>
            <person name="Ryu T."/>
            <person name="Ravasi T."/>
            <person name="Bayer T."/>
            <person name="Micklem G."/>
            <person name="Kim H."/>
            <person name="Bhak J."/>
            <person name="Lajeunesse T.C."/>
            <person name="Voolstra C.R."/>
        </authorList>
    </citation>
    <scope>NUCLEOTIDE SEQUENCE [LARGE SCALE GENOMIC DNA]</scope>
    <source>
        <strain evidence="2 3">CCMP2467</strain>
    </source>
</reference>
<protein>
    <submittedName>
        <fullName evidence="2">Uncharacterized protein</fullName>
    </submittedName>
</protein>
<feature type="compositionally biased region" description="Acidic residues" evidence="1">
    <location>
        <begin position="220"/>
        <end position="231"/>
    </location>
</feature>
<name>A0A1Q9EFW8_SYMMI</name>
<evidence type="ECO:0000256" key="1">
    <source>
        <dbReference type="SAM" id="MobiDB-lite"/>
    </source>
</evidence>
<evidence type="ECO:0000313" key="2">
    <source>
        <dbReference type="EMBL" id="OLQ06332.1"/>
    </source>
</evidence>